<feature type="transmembrane region" description="Helical" evidence="1">
    <location>
        <begin position="7"/>
        <end position="26"/>
    </location>
</feature>
<protein>
    <submittedName>
        <fullName evidence="3">DUF2341 domain-containing protein</fullName>
    </submittedName>
</protein>
<dbReference type="EMBL" id="JAGQLL010000059">
    <property type="protein sequence ID" value="MCA9380430.1"/>
    <property type="molecule type" value="Genomic_DNA"/>
</dbReference>
<dbReference type="AlphaFoldDB" id="A0A955I7Z4"/>
<sequence length="239" mass="26422">MHKKLTHAIRIGSIVSLSAVAMFLGIQLKNDVEKLGNVLSASSPWIQTDWSGGQFIGLVTENVDTFSTSTNIETTVVNEISLIETDNWSMDYAQWQNRKKVLFDNTDTNLGVPSENLVDFPVLIKLDSGTDIDYSKTQNQGQDIRFTDSDGTILSYEIENWDESGSSFIWVKVPSIDINSSEDSIFLYYNNPLAPDAQNPADVWSNGYAMVQHLDDASVSTVVDSTSSNFTGTKRTSNA</sequence>
<keyword evidence="1" id="KW-0472">Membrane</keyword>
<gene>
    <name evidence="3" type="ORF">KC675_04595</name>
</gene>
<feature type="domain" description="DUF2341" evidence="2">
    <location>
        <begin position="141"/>
        <end position="221"/>
    </location>
</feature>
<name>A0A955I7Z4_9BACT</name>
<evidence type="ECO:0000256" key="1">
    <source>
        <dbReference type="SAM" id="Phobius"/>
    </source>
</evidence>
<organism evidence="3 4">
    <name type="scientific">Candidatus Dojkabacteria bacterium</name>
    <dbReference type="NCBI Taxonomy" id="2099670"/>
    <lineage>
        <taxon>Bacteria</taxon>
        <taxon>Candidatus Dojkabacteria</taxon>
    </lineage>
</organism>
<keyword evidence="1" id="KW-0812">Transmembrane</keyword>
<dbReference type="InterPro" id="IPR018765">
    <property type="entry name" value="DUF2341"/>
</dbReference>
<evidence type="ECO:0000313" key="4">
    <source>
        <dbReference type="Proteomes" id="UP000745577"/>
    </source>
</evidence>
<comment type="caution">
    <text evidence="3">The sequence shown here is derived from an EMBL/GenBank/DDBJ whole genome shotgun (WGS) entry which is preliminary data.</text>
</comment>
<accession>A0A955I7Z4</accession>
<evidence type="ECO:0000259" key="2">
    <source>
        <dbReference type="Pfam" id="PF10102"/>
    </source>
</evidence>
<reference evidence="3" key="1">
    <citation type="submission" date="2020-04" db="EMBL/GenBank/DDBJ databases">
        <authorList>
            <person name="Zhang T."/>
        </authorList>
    </citation>
    <scope>NUCLEOTIDE SEQUENCE</scope>
    <source>
        <strain evidence="3">HKST-UBA15</strain>
    </source>
</reference>
<feature type="non-terminal residue" evidence="3">
    <location>
        <position position="239"/>
    </location>
</feature>
<evidence type="ECO:0000313" key="3">
    <source>
        <dbReference type="EMBL" id="MCA9380430.1"/>
    </source>
</evidence>
<proteinExistence type="predicted"/>
<keyword evidence="1" id="KW-1133">Transmembrane helix</keyword>
<dbReference type="Pfam" id="PF10102">
    <property type="entry name" value="DUF2341"/>
    <property type="match status" value="1"/>
</dbReference>
<dbReference type="Proteomes" id="UP000745577">
    <property type="component" value="Unassembled WGS sequence"/>
</dbReference>
<reference evidence="3" key="2">
    <citation type="journal article" date="2021" name="Microbiome">
        <title>Successional dynamics and alternative stable states in a saline activated sludge microbial community over 9 years.</title>
        <authorList>
            <person name="Wang Y."/>
            <person name="Ye J."/>
            <person name="Ju F."/>
            <person name="Liu L."/>
            <person name="Boyd J.A."/>
            <person name="Deng Y."/>
            <person name="Parks D.H."/>
            <person name="Jiang X."/>
            <person name="Yin X."/>
            <person name="Woodcroft B.J."/>
            <person name="Tyson G.W."/>
            <person name="Hugenholtz P."/>
            <person name="Polz M.F."/>
            <person name="Zhang T."/>
        </authorList>
    </citation>
    <scope>NUCLEOTIDE SEQUENCE</scope>
    <source>
        <strain evidence="3">HKST-UBA15</strain>
    </source>
</reference>